<dbReference type="AlphaFoldDB" id="A0A8S3U8N1"/>
<dbReference type="Gene3D" id="2.60.120.260">
    <property type="entry name" value="Galactose-binding domain-like"/>
    <property type="match status" value="1"/>
</dbReference>
<dbReference type="GO" id="GO:0008360">
    <property type="term" value="P:regulation of cell shape"/>
    <property type="evidence" value="ECO:0007669"/>
    <property type="project" value="TreeGrafter"/>
</dbReference>
<comment type="caution">
    <text evidence="3">The sequence shown here is derived from an EMBL/GenBank/DDBJ whole genome shotgun (WGS) entry which is preliminary data.</text>
</comment>
<dbReference type="CDD" id="cd00102">
    <property type="entry name" value="IPT"/>
    <property type="match status" value="1"/>
</dbReference>
<dbReference type="Proteomes" id="UP000683360">
    <property type="component" value="Unassembled WGS sequence"/>
</dbReference>
<dbReference type="SUPFAM" id="SSF81296">
    <property type="entry name" value="E set domains"/>
    <property type="match status" value="2"/>
</dbReference>
<protein>
    <recommendedName>
        <fullName evidence="2">IPT/TIG domain-containing protein</fullName>
    </recommendedName>
</protein>
<dbReference type="GO" id="GO:0002116">
    <property type="term" value="C:semaphorin receptor complex"/>
    <property type="evidence" value="ECO:0007669"/>
    <property type="project" value="TreeGrafter"/>
</dbReference>
<feature type="domain" description="IPT/TIG" evidence="2">
    <location>
        <begin position="503"/>
        <end position="597"/>
    </location>
</feature>
<organism evidence="3 4">
    <name type="scientific">Mytilus edulis</name>
    <name type="common">Blue mussel</name>
    <dbReference type="NCBI Taxonomy" id="6550"/>
    <lineage>
        <taxon>Eukaryota</taxon>
        <taxon>Metazoa</taxon>
        <taxon>Spiralia</taxon>
        <taxon>Lophotrochozoa</taxon>
        <taxon>Mollusca</taxon>
        <taxon>Bivalvia</taxon>
        <taxon>Autobranchia</taxon>
        <taxon>Pteriomorphia</taxon>
        <taxon>Mytilida</taxon>
        <taxon>Mytiloidea</taxon>
        <taxon>Mytilidae</taxon>
        <taxon>Mytilinae</taxon>
        <taxon>Mytilus</taxon>
    </lineage>
</organism>
<dbReference type="PANTHER" id="PTHR22625:SF4">
    <property type="entry name" value="PLEXIN-C1"/>
    <property type="match status" value="1"/>
</dbReference>
<evidence type="ECO:0000256" key="1">
    <source>
        <dbReference type="SAM" id="Phobius"/>
    </source>
</evidence>
<dbReference type="GO" id="GO:0005886">
    <property type="term" value="C:plasma membrane"/>
    <property type="evidence" value="ECO:0007669"/>
    <property type="project" value="TreeGrafter"/>
</dbReference>
<dbReference type="InterPro" id="IPR002909">
    <property type="entry name" value="IPT_dom"/>
</dbReference>
<keyword evidence="1" id="KW-0472">Membrane</keyword>
<dbReference type="InterPro" id="IPR013783">
    <property type="entry name" value="Ig-like_fold"/>
</dbReference>
<dbReference type="GO" id="GO:0017154">
    <property type="term" value="F:semaphorin receptor activity"/>
    <property type="evidence" value="ECO:0007669"/>
    <property type="project" value="InterPro"/>
</dbReference>
<dbReference type="GO" id="GO:0030334">
    <property type="term" value="P:regulation of cell migration"/>
    <property type="evidence" value="ECO:0007669"/>
    <property type="project" value="TreeGrafter"/>
</dbReference>
<feature type="transmembrane region" description="Helical" evidence="1">
    <location>
        <begin position="781"/>
        <end position="805"/>
    </location>
</feature>
<evidence type="ECO:0000259" key="2">
    <source>
        <dbReference type="SMART" id="SM00429"/>
    </source>
</evidence>
<dbReference type="SMART" id="SM00429">
    <property type="entry name" value="IPT"/>
    <property type="match status" value="2"/>
</dbReference>
<dbReference type="GO" id="GO:0050772">
    <property type="term" value="P:positive regulation of axonogenesis"/>
    <property type="evidence" value="ECO:0007669"/>
    <property type="project" value="TreeGrafter"/>
</dbReference>
<feature type="domain" description="IPT/TIG" evidence="2">
    <location>
        <begin position="413"/>
        <end position="502"/>
    </location>
</feature>
<proteinExistence type="predicted"/>
<keyword evidence="4" id="KW-1185">Reference proteome</keyword>
<accession>A0A8S3U8N1</accession>
<dbReference type="GO" id="GO:0007162">
    <property type="term" value="P:negative regulation of cell adhesion"/>
    <property type="evidence" value="ECO:0007669"/>
    <property type="project" value="TreeGrafter"/>
</dbReference>
<gene>
    <name evidence="3" type="ORF">MEDL_51260</name>
</gene>
<keyword evidence="1" id="KW-1133">Transmembrane helix</keyword>
<dbReference type="PANTHER" id="PTHR22625">
    <property type="entry name" value="PLEXIN"/>
    <property type="match status" value="1"/>
</dbReference>
<reference evidence="3" key="1">
    <citation type="submission" date="2021-03" db="EMBL/GenBank/DDBJ databases">
        <authorList>
            <person name="Bekaert M."/>
        </authorList>
    </citation>
    <scope>NUCLEOTIDE SEQUENCE</scope>
</reference>
<evidence type="ECO:0000313" key="4">
    <source>
        <dbReference type="Proteomes" id="UP000683360"/>
    </source>
</evidence>
<dbReference type="InterPro" id="IPR031148">
    <property type="entry name" value="Plexin"/>
</dbReference>
<dbReference type="InterPro" id="IPR014756">
    <property type="entry name" value="Ig_E-set"/>
</dbReference>
<name>A0A8S3U8N1_MYTED</name>
<dbReference type="Gene3D" id="2.60.40.10">
    <property type="entry name" value="Immunoglobulins"/>
    <property type="match status" value="2"/>
</dbReference>
<sequence>MDSIYHIKVNLTPFGKATQGPKFGIKGKPENAIYPPISNKYNEDICTKSWTDLSSMPAWWMFEFSTGMAYVTDIMIYYRENYGIRMSGFQLYVTNTSTIPPADDYLCYEDHYSSRPPFPNTTQKIPCNRLGQYVIYYDSKGSDEGTHVDEAIVELCYVAINGCPKTFWGNTCEMTCPKSCIEQHCFPENGSCILGGCSDEHCLNRNCDRDSAICYDGCKENRTGPFCNKYNIAFNSSILLHSNVNKQTSLVSDGNMTSCVTTQGSDIWVQVDIKEISIVTDIYLKIRVHTINTGNHTFYASNTSGLSEHSTVLYSDQSIPSAIKVTTHFRYLIYVPLINDKSSLEICEIGIVGCPPAYYSPLCTKMCPVNCKGPCDLVTGTCKYGCSSGWIGDTCNIDADCVINPEHSIVVYSPKIYEVYPSSGPVNGGTLLTITGKYIGNVSDSIYVEVSGVRCHNVIVATPGINFTCIIGEGNTNKTEGIFVSVNANNFSDSNVTYFSFKKPMILDFSPKKGIIAGGTTVSVRGVDIGFEGQNRYNISFCDNEICIECSAYQNTFNSAFISFKTGKSGKPRNITLLHMVIDDLTVITHTDMFLYLPDPKFDVSNESKKTLQSGGPFSILGEGFGIVGNVTVRGMGEICYIKTDTNAVCEIPSRKQNESYNQTLFVHFDGAIFHITIEYVEDPTFEHFKTVLEYDKESTIEIKGQHILTVARREDYSVHIGLDGKCIITNIAMTFITCLPPKSVPRTYNTDENTVGVTVEVMKIMAYIGDLQYTEYYNNFSLIIGLTTGLVACVIIGIFAILIFRRYKKSCYKMQNGNEQRNSDKLDHTEEHEMIYYEINPDDELQSNTSKRIQQDVNEGYADLAHRSSRDPYNQLQQESADNRVRDMIHVDTHIEDLSNSGYISVIPN</sequence>
<keyword evidence="1" id="KW-0812">Transmembrane</keyword>
<dbReference type="EMBL" id="CAJPWZ010002494">
    <property type="protein sequence ID" value="CAG2238871.1"/>
    <property type="molecule type" value="Genomic_DNA"/>
</dbReference>
<dbReference type="Pfam" id="PF01833">
    <property type="entry name" value="TIG"/>
    <property type="match status" value="1"/>
</dbReference>
<dbReference type="CDD" id="cd00603">
    <property type="entry name" value="IPT_PCSR"/>
    <property type="match status" value="1"/>
</dbReference>
<dbReference type="OrthoDB" id="6121858at2759"/>
<evidence type="ECO:0000313" key="3">
    <source>
        <dbReference type="EMBL" id="CAG2238871.1"/>
    </source>
</evidence>